<keyword evidence="1" id="KW-0863">Zinc-finger</keyword>
<dbReference type="Proteomes" id="UP001202289">
    <property type="component" value="Unassembled WGS sequence"/>
</dbReference>
<accession>A0ACC6A720</accession>
<protein>
    <submittedName>
        <fullName evidence="1">Zinc-finger domain-containing protein</fullName>
    </submittedName>
</protein>
<evidence type="ECO:0000313" key="1">
    <source>
        <dbReference type="EMBL" id="MCM3736428.1"/>
    </source>
</evidence>
<keyword evidence="1" id="KW-0479">Metal-binding</keyword>
<evidence type="ECO:0000313" key="2">
    <source>
        <dbReference type="Proteomes" id="UP001202289"/>
    </source>
</evidence>
<dbReference type="EMBL" id="JAMBOP010000012">
    <property type="protein sequence ID" value="MCM3736428.1"/>
    <property type="molecule type" value="Genomic_DNA"/>
</dbReference>
<proteinExistence type="predicted"/>
<gene>
    <name evidence="1" type="ORF">M3215_11490</name>
</gene>
<name>A0ACC6A720_9BACI</name>
<comment type="caution">
    <text evidence="1">The sequence shown here is derived from an EMBL/GenBank/DDBJ whole genome shotgun (WGS) entry which is preliminary data.</text>
</comment>
<reference evidence="1" key="1">
    <citation type="submission" date="2022-05" db="EMBL/GenBank/DDBJ databases">
        <title>Comparative Genomics of Spacecraft Associated Microbes.</title>
        <authorList>
            <person name="Tran M.T."/>
            <person name="Wright A."/>
            <person name="Seuylemezian A."/>
            <person name="Eisen J."/>
            <person name="Coil D."/>
        </authorList>
    </citation>
    <scope>NUCLEOTIDE SEQUENCE</scope>
    <source>
        <strain evidence="1">FAIRING 10M-2.2</strain>
    </source>
</reference>
<keyword evidence="2" id="KW-1185">Reference proteome</keyword>
<sequence length="271" mass="31800">MDRAEKRKIRLQILDLQDENCKCCESVPKKKNNKLVSQDERTAWCYANCHIGKSLKKLGERLDEGRTENMGEEKNWDKLCAKAEKLREEKLSWAKISDHLGVTESSLYYHIAKRRDENQPPVKRVGTPKQQSNTKPFATPKNIVQKTFEVVEVTELEQEDILETLKAQVSEFVQEKERLEKELLAETKMRLQAEEYTEFYQNQYREMEEDYSTLKNEFNAITEKGFEQRAEIKKLHEQLQISHTELEKEHSHRLELQGKSQALGMALKAVL</sequence>
<keyword evidence="1" id="KW-0862">Zinc</keyword>
<organism evidence="1 2">
    <name type="scientific">Bacillus cytotoxicus</name>
    <dbReference type="NCBI Taxonomy" id="580165"/>
    <lineage>
        <taxon>Bacteria</taxon>
        <taxon>Bacillati</taxon>
        <taxon>Bacillota</taxon>
        <taxon>Bacilli</taxon>
        <taxon>Bacillales</taxon>
        <taxon>Bacillaceae</taxon>
        <taxon>Bacillus</taxon>
        <taxon>Bacillus cereus group</taxon>
    </lineage>
</organism>